<dbReference type="InterPro" id="IPR050306">
    <property type="entry name" value="PfkB_Carbo_kinase"/>
</dbReference>
<evidence type="ECO:0000256" key="3">
    <source>
        <dbReference type="ARBA" id="ARBA00022741"/>
    </source>
</evidence>
<reference evidence="8 9" key="1">
    <citation type="submission" date="2018-10" db="EMBL/GenBank/DDBJ databases">
        <authorList>
            <person name="Zhang X."/>
        </authorList>
    </citation>
    <scope>NUCLEOTIDE SEQUENCE [LARGE SCALE GENOMIC DNA]</scope>
    <source>
        <strain evidence="8 9">SK-G1</strain>
    </source>
</reference>
<keyword evidence="5" id="KW-0067">ATP-binding</keyword>
<evidence type="ECO:0000256" key="5">
    <source>
        <dbReference type="ARBA" id="ARBA00022840"/>
    </source>
</evidence>
<evidence type="ECO:0000256" key="4">
    <source>
        <dbReference type="ARBA" id="ARBA00022777"/>
    </source>
</evidence>
<sequence length="321" mass="34505">MFDVVALGELLIDFTPAGHTPAGSPVFEANPGGAPANVLAAVSKLGGKSAFIGKVGDDQFGHFLEEVLKSHGIDTAGLSFSDSANTTLAFVHLDQKGERSFSFYRNPGADIMLDVQDIKPEIIADTRIFHFGSLSLTHEPARSATLHALNLAKKKNKVISFDPNWRPPLWKDDAAAREGMFLGLQSADILKLSEEEMEFLTGEQDLEKGSGKLFDMGIKLVLVTMGEKGCFYRCSSGTGSVKAYDVRVLDTTGAGDAFMGALLYGICKRGILLDEINIQELEGILDFASAAGGLCTTKRGGIPAMPTLEEVRLCMKNIKKL</sequence>
<dbReference type="InterPro" id="IPR002139">
    <property type="entry name" value="Ribo/fructo_kinase"/>
</dbReference>
<evidence type="ECO:0000256" key="6">
    <source>
        <dbReference type="RuleBase" id="RU003704"/>
    </source>
</evidence>
<dbReference type="InterPro" id="IPR011611">
    <property type="entry name" value="PfkB_dom"/>
</dbReference>
<keyword evidence="9" id="KW-1185">Reference proteome</keyword>
<evidence type="ECO:0000256" key="1">
    <source>
        <dbReference type="ARBA" id="ARBA00010688"/>
    </source>
</evidence>
<evidence type="ECO:0000313" key="9">
    <source>
        <dbReference type="Proteomes" id="UP000280960"/>
    </source>
</evidence>
<dbReference type="AlphaFoldDB" id="A0A3G2R235"/>
<evidence type="ECO:0000313" key="8">
    <source>
        <dbReference type="EMBL" id="AYO29513.1"/>
    </source>
</evidence>
<dbReference type="GO" id="GO:0008865">
    <property type="term" value="F:fructokinase activity"/>
    <property type="evidence" value="ECO:0007669"/>
    <property type="project" value="UniProtKB-ARBA"/>
</dbReference>
<dbReference type="CDD" id="cd01167">
    <property type="entry name" value="bac_FRK"/>
    <property type="match status" value="1"/>
</dbReference>
<dbReference type="Gene3D" id="3.40.1190.20">
    <property type="match status" value="1"/>
</dbReference>
<dbReference type="SUPFAM" id="SSF53613">
    <property type="entry name" value="Ribokinase-like"/>
    <property type="match status" value="1"/>
</dbReference>
<proteinExistence type="inferred from homology"/>
<dbReference type="GO" id="GO:0006000">
    <property type="term" value="P:fructose metabolic process"/>
    <property type="evidence" value="ECO:0007669"/>
    <property type="project" value="UniProtKB-ARBA"/>
</dbReference>
<dbReference type="PANTHER" id="PTHR43085:SF1">
    <property type="entry name" value="PSEUDOURIDINE KINASE-RELATED"/>
    <property type="match status" value="1"/>
</dbReference>
<gene>
    <name evidence="8" type="ORF">D2962_01840</name>
</gene>
<dbReference type="PROSITE" id="PS00584">
    <property type="entry name" value="PFKB_KINASES_2"/>
    <property type="match status" value="1"/>
</dbReference>
<name>A0A3G2R235_9FIRM</name>
<dbReference type="PRINTS" id="PR00990">
    <property type="entry name" value="RIBOKINASE"/>
</dbReference>
<dbReference type="Pfam" id="PF00294">
    <property type="entry name" value="PfkB"/>
    <property type="match status" value="1"/>
</dbReference>
<dbReference type="KEGG" id="bacg:D2962_01840"/>
<comment type="similarity">
    <text evidence="1 6">Belongs to the carbohydrate kinase PfkB family.</text>
</comment>
<feature type="domain" description="Carbohydrate kinase PfkB" evidence="7">
    <location>
        <begin position="2"/>
        <end position="307"/>
    </location>
</feature>
<accession>A0A3G2R235</accession>
<dbReference type="InterPro" id="IPR029056">
    <property type="entry name" value="Ribokinase-like"/>
</dbReference>
<dbReference type="RefSeq" id="WP_122013929.1">
    <property type="nucleotide sequence ID" value="NZ_CP033169.1"/>
</dbReference>
<keyword evidence="3" id="KW-0547">Nucleotide-binding</keyword>
<keyword evidence="2 6" id="KW-0808">Transferase</keyword>
<protein>
    <submittedName>
        <fullName evidence="8">Carbohydrate kinase</fullName>
    </submittedName>
</protein>
<dbReference type="Proteomes" id="UP000280960">
    <property type="component" value="Chromosome"/>
</dbReference>
<keyword evidence="4 6" id="KW-0418">Kinase</keyword>
<dbReference type="InterPro" id="IPR002173">
    <property type="entry name" value="Carboh/pur_kinase_PfkB_CS"/>
</dbReference>
<dbReference type="GO" id="GO:0005524">
    <property type="term" value="F:ATP binding"/>
    <property type="evidence" value="ECO:0007669"/>
    <property type="project" value="UniProtKB-KW"/>
</dbReference>
<evidence type="ECO:0000259" key="7">
    <source>
        <dbReference type="Pfam" id="PF00294"/>
    </source>
</evidence>
<dbReference type="PANTHER" id="PTHR43085">
    <property type="entry name" value="HEXOKINASE FAMILY MEMBER"/>
    <property type="match status" value="1"/>
</dbReference>
<evidence type="ECO:0000256" key="2">
    <source>
        <dbReference type="ARBA" id="ARBA00022679"/>
    </source>
</evidence>
<dbReference type="EMBL" id="CP033169">
    <property type="protein sequence ID" value="AYO29513.1"/>
    <property type="molecule type" value="Genomic_DNA"/>
</dbReference>
<organism evidence="8 9">
    <name type="scientific">Biomaibacter acetigenes</name>
    <dbReference type="NCBI Taxonomy" id="2316383"/>
    <lineage>
        <taxon>Bacteria</taxon>
        <taxon>Bacillati</taxon>
        <taxon>Bacillota</taxon>
        <taxon>Clostridia</taxon>
        <taxon>Thermosediminibacterales</taxon>
        <taxon>Tepidanaerobacteraceae</taxon>
        <taxon>Biomaibacter</taxon>
    </lineage>
</organism>